<gene>
    <name evidence="2" type="ORF">TCIL3000_2_1330</name>
</gene>
<feature type="region of interest" description="Disordered" evidence="1">
    <location>
        <begin position="1"/>
        <end position="20"/>
    </location>
</feature>
<sequence length="359" mass="40351">MRVSGSARSSTRPGKTSDVRLPAAVLEKEMKVLNSTSSTSRAMAGQLENCARLVRGYQASLKYCNEKIEGALLSLGVDASHSLITTITNVVEGLDTLSGVCRAMQDAYNEDIRQREELYSLLAGAYLSLKELHEATESELKSVVADRDRKVASFGRAVSYVESVVAERMIWQELNGYNCAGLPLVERTFAEHCHEALRKFDEINLEANAGNSCSAGRLLVGTDTPTDLVQRWESIENVRHANGIPSARALYVPPRKEVELLRSVLDMGTGERVLMWDIQERERTFREMAANVYNLGHACRNELQQMRSDLAEFRRWLLNMDRRCEPIAVAIKRLRSRMDEYTEVQEMKTDVGRPDPSTM</sequence>
<protein>
    <submittedName>
        <fullName evidence="2">Uncharacterized protein</fullName>
    </submittedName>
</protein>
<proteinExistence type="predicted"/>
<evidence type="ECO:0000313" key="2">
    <source>
        <dbReference type="EMBL" id="CCC89555.1"/>
    </source>
</evidence>
<organism evidence="2">
    <name type="scientific">Trypanosoma congolense (strain IL3000)</name>
    <dbReference type="NCBI Taxonomy" id="1068625"/>
    <lineage>
        <taxon>Eukaryota</taxon>
        <taxon>Discoba</taxon>
        <taxon>Euglenozoa</taxon>
        <taxon>Kinetoplastea</taxon>
        <taxon>Metakinetoplastina</taxon>
        <taxon>Trypanosomatida</taxon>
        <taxon>Trypanosomatidae</taxon>
        <taxon>Trypanosoma</taxon>
        <taxon>Nannomonas</taxon>
    </lineage>
</organism>
<dbReference type="AlphaFoldDB" id="G0UJK2"/>
<dbReference type="EMBL" id="HE575315">
    <property type="protein sequence ID" value="CCC89555.1"/>
    <property type="molecule type" value="Genomic_DNA"/>
</dbReference>
<dbReference type="VEuPathDB" id="TriTrypDB:TcIL3000_2_1330"/>
<evidence type="ECO:0000256" key="1">
    <source>
        <dbReference type="SAM" id="MobiDB-lite"/>
    </source>
</evidence>
<accession>G0UJK2</accession>
<feature type="compositionally biased region" description="Polar residues" evidence="1">
    <location>
        <begin position="1"/>
        <end position="14"/>
    </location>
</feature>
<name>G0UJK2_TRYCI</name>
<reference evidence="2" key="1">
    <citation type="journal article" date="2012" name="Proc. Natl. Acad. Sci. U.S.A.">
        <title>Antigenic diversity is generated by distinct evolutionary mechanisms in African trypanosome species.</title>
        <authorList>
            <person name="Jackson A.P."/>
            <person name="Berry A."/>
            <person name="Aslett M."/>
            <person name="Allison H.C."/>
            <person name="Burton P."/>
            <person name="Vavrova-Anderson J."/>
            <person name="Brown R."/>
            <person name="Browne H."/>
            <person name="Corton N."/>
            <person name="Hauser H."/>
            <person name="Gamble J."/>
            <person name="Gilderthorp R."/>
            <person name="Marcello L."/>
            <person name="McQuillan J."/>
            <person name="Otto T.D."/>
            <person name="Quail M.A."/>
            <person name="Sanders M.J."/>
            <person name="van Tonder A."/>
            <person name="Ginger M.L."/>
            <person name="Field M.C."/>
            <person name="Barry J.D."/>
            <person name="Hertz-Fowler C."/>
            <person name="Berriman M."/>
        </authorList>
    </citation>
    <scope>NUCLEOTIDE SEQUENCE</scope>
    <source>
        <strain evidence="2">IL3000</strain>
    </source>
</reference>